<evidence type="ECO:0000313" key="1">
    <source>
        <dbReference type="EMBL" id="MBK0391499.1"/>
    </source>
</evidence>
<dbReference type="AlphaFoldDB" id="A0A934PZG2"/>
<dbReference type="InterPro" id="IPR009874">
    <property type="entry name" value="DUF1428"/>
</dbReference>
<dbReference type="InterPro" id="IPR011008">
    <property type="entry name" value="Dimeric_a/b-barrel"/>
</dbReference>
<sequence>MNYVDGFVVAVPAAKKDAYLEQAKLAARVFKECGALEVVECWGDDVPEGKVTSFTMAVKRKDEEAVVFSWVKWPSKAAREAGMKKFMEDPRMQDGMKNMPFDGQRMIFGGFQAILETT</sequence>
<dbReference type="RefSeq" id="WP_200786314.1">
    <property type="nucleotide sequence ID" value="NZ_JAEDAO010000001.1"/>
</dbReference>
<dbReference type="EMBL" id="JAEDAO010000001">
    <property type="protein sequence ID" value="MBK0391499.1"/>
    <property type="molecule type" value="Genomic_DNA"/>
</dbReference>
<protein>
    <submittedName>
        <fullName evidence="1">DUF1428 domain-containing protein</fullName>
    </submittedName>
</protein>
<dbReference type="SUPFAM" id="SSF54909">
    <property type="entry name" value="Dimeric alpha+beta barrel"/>
    <property type="match status" value="1"/>
</dbReference>
<reference evidence="1" key="1">
    <citation type="submission" date="2020-12" db="EMBL/GenBank/DDBJ databases">
        <title>Ramlibacter sp. nov., isolated from a freshwater alga, Cryptomonas.</title>
        <authorList>
            <person name="Kim H.M."/>
            <person name="Jeon C.O."/>
        </authorList>
    </citation>
    <scope>NUCLEOTIDE SEQUENCE</scope>
    <source>
        <strain evidence="1">CrO1</strain>
    </source>
</reference>
<name>A0A934PZG2_9BURK</name>
<proteinExistence type="predicted"/>
<keyword evidence="2" id="KW-1185">Reference proteome</keyword>
<gene>
    <name evidence="1" type="ORF">I8E28_02740</name>
</gene>
<comment type="caution">
    <text evidence="1">The sequence shown here is derived from an EMBL/GenBank/DDBJ whole genome shotgun (WGS) entry which is preliminary data.</text>
</comment>
<evidence type="ECO:0000313" key="2">
    <source>
        <dbReference type="Proteomes" id="UP000617041"/>
    </source>
</evidence>
<dbReference type="Gene3D" id="3.30.70.100">
    <property type="match status" value="1"/>
</dbReference>
<dbReference type="PIRSF" id="PIRSF007028">
    <property type="entry name" value="UCP007028"/>
    <property type="match status" value="1"/>
</dbReference>
<organism evidence="1 2">
    <name type="scientific">Ramlibacter algicola</name>
    <dbReference type="NCBI Taxonomy" id="2795217"/>
    <lineage>
        <taxon>Bacteria</taxon>
        <taxon>Pseudomonadati</taxon>
        <taxon>Pseudomonadota</taxon>
        <taxon>Betaproteobacteria</taxon>
        <taxon>Burkholderiales</taxon>
        <taxon>Comamonadaceae</taxon>
        <taxon>Ramlibacter</taxon>
    </lineage>
</organism>
<accession>A0A934PZG2</accession>
<dbReference type="Pfam" id="PF07237">
    <property type="entry name" value="DUF1428"/>
    <property type="match status" value="1"/>
</dbReference>
<dbReference type="Proteomes" id="UP000617041">
    <property type="component" value="Unassembled WGS sequence"/>
</dbReference>